<name>A0A6P2H666_9BURK</name>
<evidence type="ECO:0000256" key="1">
    <source>
        <dbReference type="SAM" id="Phobius"/>
    </source>
</evidence>
<dbReference type="AlphaFoldDB" id="A0A6P2H666"/>
<dbReference type="EMBL" id="CABVPP010000001">
    <property type="protein sequence ID" value="VWB11783.1"/>
    <property type="molecule type" value="Genomic_DNA"/>
</dbReference>
<accession>A0A6P2H666</accession>
<gene>
    <name evidence="2" type="ORF">BPS26883_00386</name>
</gene>
<evidence type="ECO:0000313" key="3">
    <source>
        <dbReference type="Proteomes" id="UP000494162"/>
    </source>
</evidence>
<organism evidence="2 3">
    <name type="scientific">Burkholderia pseudomultivorans</name>
    <dbReference type="NCBI Taxonomy" id="1207504"/>
    <lineage>
        <taxon>Bacteria</taxon>
        <taxon>Pseudomonadati</taxon>
        <taxon>Pseudomonadota</taxon>
        <taxon>Betaproteobacteria</taxon>
        <taxon>Burkholderiales</taxon>
        <taxon>Burkholderiaceae</taxon>
        <taxon>Burkholderia</taxon>
        <taxon>Burkholderia cepacia complex</taxon>
    </lineage>
</organism>
<proteinExistence type="predicted"/>
<keyword evidence="1" id="KW-0812">Transmembrane</keyword>
<sequence length="68" mass="7603">MLFLSVLYLVFAFLTERTFDGALKFSVSQVGMGALGYILACNLFVAMFLQNFAYIKAVLLTPIEPFLN</sequence>
<protein>
    <submittedName>
        <fullName evidence="2">Uncharacterized protein</fullName>
    </submittedName>
</protein>
<evidence type="ECO:0000313" key="2">
    <source>
        <dbReference type="EMBL" id="VWB11783.1"/>
    </source>
</evidence>
<reference evidence="2 3" key="1">
    <citation type="submission" date="2019-09" db="EMBL/GenBank/DDBJ databases">
        <authorList>
            <person name="Depoorter E."/>
        </authorList>
    </citation>
    <scope>NUCLEOTIDE SEQUENCE [LARGE SCALE GENOMIC DNA]</scope>
    <source>
        <strain evidence="2">LMG 26883</strain>
    </source>
</reference>
<keyword evidence="1" id="KW-0472">Membrane</keyword>
<feature type="transmembrane region" description="Helical" evidence="1">
    <location>
        <begin position="34"/>
        <end position="55"/>
    </location>
</feature>
<keyword evidence="1" id="KW-1133">Transmembrane helix</keyword>
<dbReference type="Proteomes" id="UP000494162">
    <property type="component" value="Unassembled WGS sequence"/>
</dbReference>